<dbReference type="EMBL" id="PDUG01000002">
    <property type="protein sequence ID" value="PIC47786.1"/>
    <property type="molecule type" value="Genomic_DNA"/>
</dbReference>
<evidence type="ECO:0000256" key="1">
    <source>
        <dbReference type="SAM" id="SignalP"/>
    </source>
</evidence>
<evidence type="ECO:0000313" key="2">
    <source>
        <dbReference type="EMBL" id="PIC47786.1"/>
    </source>
</evidence>
<gene>
    <name evidence="2" type="primary">Cnig_chr_II.g7014</name>
    <name evidence="2" type="ORF">B9Z55_007014</name>
</gene>
<keyword evidence="3" id="KW-1185">Reference proteome</keyword>
<evidence type="ECO:0000313" key="3">
    <source>
        <dbReference type="Proteomes" id="UP000230233"/>
    </source>
</evidence>
<dbReference type="Proteomes" id="UP000230233">
    <property type="component" value="Chromosome II"/>
</dbReference>
<name>A0A2G5V8D7_9PELO</name>
<dbReference type="AlphaFoldDB" id="A0A2G5V8D7"/>
<feature type="signal peptide" evidence="1">
    <location>
        <begin position="1"/>
        <end position="17"/>
    </location>
</feature>
<organism evidence="2 3">
    <name type="scientific">Caenorhabditis nigoni</name>
    <dbReference type="NCBI Taxonomy" id="1611254"/>
    <lineage>
        <taxon>Eukaryota</taxon>
        <taxon>Metazoa</taxon>
        <taxon>Ecdysozoa</taxon>
        <taxon>Nematoda</taxon>
        <taxon>Chromadorea</taxon>
        <taxon>Rhabditida</taxon>
        <taxon>Rhabditina</taxon>
        <taxon>Rhabditomorpha</taxon>
        <taxon>Rhabditoidea</taxon>
        <taxon>Rhabditidae</taxon>
        <taxon>Peloderinae</taxon>
        <taxon>Caenorhabditis</taxon>
    </lineage>
</organism>
<comment type="caution">
    <text evidence="2">The sequence shown here is derived from an EMBL/GenBank/DDBJ whole genome shotgun (WGS) entry which is preliminary data.</text>
</comment>
<protein>
    <submittedName>
        <fullName evidence="2">Uncharacterized protein</fullName>
    </submittedName>
</protein>
<keyword evidence="1" id="KW-0732">Signal</keyword>
<accession>A0A2G5V8D7</accession>
<sequence length="76" mass="8779">MFIRLAPFLFLLALVNSLKIQNILKDLGKRYVSDYKHLSAHDFNHAYSKVLKQGKPGQGRGYYFTNYGAWEAQTPE</sequence>
<reference evidence="3" key="1">
    <citation type="submission" date="2017-10" db="EMBL/GenBank/DDBJ databases">
        <title>Rapid genome shrinkage in a self-fertile nematode reveals novel sperm competition proteins.</title>
        <authorList>
            <person name="Yin D."/>
            <person name="Schwarz E.M."/>
            <person name="Thomas C.G."/>
            <person name="Felde R.L."/>
            <person name="Korf I.F."/>
            <person name="Cutter A.D."/>
            <person name="Schartner C.M."/>
            <person name="Ralston E.J."/>
            <person name="Meyer B.J."/>
            <person name="Haag E.S."/>
        </authorList>
    </citation>
    <scope>NUCLEOTIDE SEQUENCE [LARGE SCALE GENOMIC DNA]</scope>
    <source>
        <strain evidence="3">JU1422</strain>
    </source>
</reference>
<proteinExistence type="predicted"/>
<feature type="chain" id="PRO_5013741154" evidence="1">
    <location>
        <begin position="18"/>
        <end position="76"/>
    </location>
</feature>